<keyword evidence="1" id="KW-0812">Transmembrane</keyword>
<accession>A0A0M1MZK4</accession>
<gene>
    <name evidence="2" type="ORF">CPX_001697</name>
</gene>
<protein>
    <submittedName>
        <fullName evidence="2">Uncharacterized protein</fullName>
    </submittedName>
</protein>
<comment type="caution">
    <text evidence="2">The sequence shown here is derived from an EMBL/GenBank/DDBJ whole genome shotgun (WGS) entry which is preliminary data.</text>
</comment>
<keyword evidence="1" id="KW-1133">Transmembrane helix</keyword>
<dbReference type="Proteomes" id="UP000037386">
    <property type="component" value="Unassembled WGS sequence"/>
</dbReference>
<sequence>MLKIKTIFIHLLVGILFWTPIWIFYQRQMIKSFTPVNKNIPIEPIVLDFDPQKMINSHKLPKSKIWKNYFKGVSAVETADQYVKNFVLVNKESNIKYNALEKKLIIKNIDDLIDKKIYFARTYIKFNPGFYKFRDSFSIGIHFYLHLTKSSQNCYLIMLEPITDTLL</sequence>
<organism evidence="2 3">
    <name type="scientific">Candidatus Phytoplasma pruni</name>
    <dbReference type="NCBI Taxonomy" id="479893"/>
    <lineage>
        <taxon>Bacteria</taxon>
        <taxon>Bacillati</taxon>
        <taxon>Mycoplasmatota</taxon>
        <taxon>Mollicutes</taxon>
        <taxon>Acholeplasmatales</taxon>
        <taxon>Acholeplasmataceae</taxon>
        <taxon>Candidatus Phytoplasma</taxon>
        <taxon>16SrIII (X-disease group)</taxon>
    </lineage>
</organism>
<dbReference type="EMBL" id="LHCF01000014">
    <property type="protein sequence ID" value="KOR75332.1"/>
    <property type="molecule type" value="Genomic_DNA"/>
</dbReference>
<reference evidence="3" key="1">
    <citation type="submission" date="2015-05" db="EMBL/GenBank/DDBJ databases">
        <title>Draft genome sequence of 'Candidatus Phytoplasma Pruni' strain CX, a plant pathogenic bacterium.</title>
        <authorList>
            <person name="Lee I.-M."/>
            <person name="Bottner-Parker K.D."/>
            <person name="Shao J."/>
            <person name="Gundersen-Rindal D.E."/>
            <person name="Zhao Y."/>
            <person name="Davis R.E."/>
        </authorList>
    </citation>
    <scope>NUCLEOTIDE SEQUENCE [LARGE SCALE GENOMIC DNA]</scope>
    <source>
        <strain evidence="3">CX</strain>
    </source>
</reference>
<evidence type="ECO:0000256" key="1">
    <source>
        <dbReference type="SAM" id="Phobius"/>
    </source>
</evidence>
<evidence type="ECO:0000313" key="3">
    <source>
        <dbReference type="Proteomes" id="UP000037386"/>
    </source>
</evidence>
<dbReference type="PATRIC" id="fig|479893.3.peg.507"/>
<dbReference type="AlphaFoldDB" id="A0A0M1MZK4"/>
<evidence type="ECO:0000313" key="2">
    <source>
        <dbReference type="EMBL" id="KOR75332.1"/>
    </source>
</evidence>
<dbReference type="RefSeq" id="WP_053521541.1">
    <property type="nucleotide sequence ID" value="NZ_LHCF01000014.1"/>
</dbReference>
<name>A0A0M1MZK4_9MOLU</name>
<proteinExistence type="predicted"/>
<feature type="transmembrane region" description="Helical" evidence="1">
    <location>
        <begin position="7"/>
        <end position="25"/>
    </location>
</feature>
<keyword evidence="1" id="KW-0472">Membrane</keyword>